<dbReference type="PROSITE" id="PS51257">
    <property type="entry name" value="PROKAR_LIPOPROTEIN"/>
    <property type="match status" value="1"/>
</dbReference>
<reference evidence="1" key="1">
    <citation type="submission" date="2019-08" db="EMBL/GenBank/DDBJ databases">
        <authorList>
            <person name="Kucharzyk K."/>
            <person name="Murdoch R.W."/>
            <person name="Higgins S."/>
            <person name="Loffler F."/>
        </authorList>
    </citation>
    <scope>NUCLEOTIDE SEQUENCE</scope>
</reference>
<protein>
    <recommendedName>
        <fullName evidence="2">Lipoprotein</fullName>
    </recommendedName>
</protein>
<accession>A0A645E2T1</accession>
<dbReference type="EMBL" id="VSSQ01042302">
    <property type="protein sequence ID" value="MPM95861.1"/>
    <property type="molecule type" value="Genomic_DNA"/>
</dbReference>
<sequence length="302" mass="34800">METSGIKLRHVIVACLISTTILGCASLSKTQIKSVQTFYKLTDSVTSSPVKIWSSLNDARVDRYILSVSTLSNNKLLIDEIDSIRVSWKKNNRIGDKLEQSFELMNAYSYALTLLASPEKWESSGRGIKSLGRNIDSLIIRYNSLGFKYELPSGYGKSISRALGYSAETYFKHRQIKLLRSFIVQGDTIFARLCDNLYETLNSDSFRLLISTEKKGVRDQFHNYANLKQNRGEYLSFLETKEFYRMSSQIEEAENLRISCCRRLKSLKSAHNRLSKEIQQRKRVDELLNDIYRLSDEISKFM</sequence>
<gene>
    <name evidence="1" type="ORF">SDC9_143017</name>
</gene>
<evidence type="ECO:0000313" key="1">
    <source>
        <dbReference type="EMBL" id="MPM95861.1"/>
    </source>
</evidence>
<name>A0A645E2T1_9ZZZZ</name>
<evidence type="ECO:0008006" key="2">
    <source>
        <dbReference type="Google" id="ProtNLM"/>
    </source>
</evidence>
<organism evidence="1">
    <name type="scientific">bioreactor metagenome</name>
    <dbReference type="NCBI Taxonomy" id="1076179"/>
    <lineage>
        <taxon>unclassified sequences</taxon>
        <taxon>metagenomes</taxon>
        <taxon>ecological metagenomes</taxon>
    </lineage>
</organism>
<proteinExistence type="predicted"/>
<dbReference type="AlphaFoldDB" id="A0A645E2T1"/>
<comment type="caution">
    <text evidence="1">The sequence shown here is derived from an EMBL/GenBank/DDBJ whole genome shotgun (WGS) entry which is preliminary data.</text>
</comment>